<comment type="caution">
    <text evidence="8">The sequence shown here is derived from an EMBL/GenBank/DDBJ whole genome shotgun (WGS) entry which is preliminary data.</text>
</comment>
<gene>
    <name evidence="8" type="ORF">FHR21_001199</name>
</gene>
<feature type="region of interest" description="Disordered" evidence="5">
    <location>
        <begin position="21"/>
        <end position="83"/>
    </location>
</feature>
<keyword evidence="6" id="KW-0732">Signal</keyword>
<evidence type="ECO:0000256" key="1">
    <source>
        <dbReference type="ARBA" id="ARBA00004459"/>
    </source>
</evidence>
<feature type="chain" id="PRO_5030909348" description="17 kDa surface antigen" evidence="6">
    <location>
        <begin position="23"/>
        <end position="314"/>
    </location>
</feature>
<evidence type="ECO:0000313" key="9">
    <source>
        <dbReference type="Proteomes" id="UP000537161"/>
    </source>
</evidence>
<evidence type="ECO:0000259" key="7">
    <source>
        <dbReference type="Pfam" id="PF05433"/>
    </source>
</evidence>
<evidence type="ECO:0000313" key="8">
    <source>
        <dbReference type="EMBL" id="MBB5705866.1"/>
    </source>
</evidence>
<comment type="similarity">
    <text evidence="2">Belongs to the rickettsiale 17 kDa surface antigen family.</text>
</comment>
<keyword evidence="9" id="KW-1185">Reference proteome</keyword>
<sequence>MRTILLLGVAAGSLILSGHATSAEAPLPGPHSDRSRSAAFGGDPRPTLDYGAPAATDTRVYTGYPDRVPSEVDYRGGPYPPPPPPDAVYSGTYDVEGRWTGSWDGTYEAPDGRRYEGRYEGTVEGRPGVDYAPPPYDPYYDRTYRGGYDPRDDADMVRRCGHGNAVGGAVVGGLLGGVAGNRIAGKGDRTAGTLIGGGVGALAGAAIGSEADRRTCEQWWSSRSQYYGGAYPGGTYPGGTYPGGLYQNYGYGYGYGWYSPGVVVTTIINGPPIVTEHVETSTRTYYETVPVRKRHVAKKKWKPKPKRKVRCICK</sequence>
<dbReference type="RefSeq" id="WP_184096251.1">
    <property type="nucleotide sequence ID" value="NZ_JACIJH010000002.1"/>
</dbReference>
<protein>
    <recommendedName>
        <fullName evidence="3">17 kDa surface antigen</fullName>
    </recommendedName>
</protein>
<name>A0A7W9B434_9SPHN</name>
<evidence type="ECO:0000256" key="3">
    <source>
        <dbReference type="ARBA" id="ARBA00015281"/>
    </source>
</evidence>
<dbReference type="AlphaFoldDB" id="A0A7W9B434"/>
<keyword evidence="4" id="KW-0449">Lipoprotein</keyword>
<comment type="subcellular location">
    <subcellularLocation>
        <location evidence="1">Cell outer membrane</location>
        <topology evidence="1">Lipid-anchor</topology>
    </subcellularLocation>
</comment>
<accession>A0A7W9B434</accession>
<dbReference type="GO" id="GO:0009279">
    <property type="term" value="C:cell outer membrane"/>
    <property type="evidence" value="ECO:0007669"/>
    <property type="project" value="UniProtKB-SubCell"/>
</dbReference>
<evidence type="ECO:0000256" key="2">
    <source>
        <dbReference type="ARBA" id="ARBA00008681"/>
    </source>
</evidence>
<evidence type="ECO:0000256" key="5">
    <source>
        <dbReference type="SAM" id="MobiDB-lite"/>
    </source>
</evidence>
<dbReference type="Pfam" id="PF05433">
    <property type="entry name" value="Rick_17kDa_Anti"/>
    <property type="match status" value="1"/>
</dbReference>
<evidence type="ECO:0000256" key="6">
    <source>
        <dbReference type="SAM" id="SignalP"/>
    </source>
</evidence>
<feature type="signal peptide" evidence="6">
    <location>
        <begin position="1"/>
        <end position="22"/>
    </location>
</feature>
<organism evidence="8 9">
    <name type="scientific">Sphingopyxis panaciterrulae</name>
    <dbReference type="NCBI Taxonomy" id="462372"/>
    <lineage>
        <taxon>Bacteria</taxon>
        <taxon>Pseudomonadati</taxon>
        <taxon>Pseudomonadota</taxon>
        <taxon>Alphaproteobacteria</taxon>
        <taxon>Sphingomonadales</taxon>
        <taxon>Sphingomonadaceae</taxon>
        <taxon>Sphingopyxis</taxon>
    </lineage>
</organism>
<dbReference type="InterPro" id="IPR008816">
    <property type="entry name" value="Gly_zipper_2TM_dom"/>
</dbReference>
<proteinExistence type="inferred from homology"/>
<evidence type="ECO:0000256" key="4">
    <source>
        <dbReference type="ARBA" id="ARBA00023288"/>
    </source>
</evidence>
<reference evidence="8 9" key="1">
    <citation type="submission" date="2020-08" db="EMBL/GenBank/DDBJ databases">
        <title>Genomic Encyclopedia of Type Strains, Phase IV (KMG-IV): sequencing the most valuable type-strain genomes for metagenomic binning, comparative biology and taxonomic classification.</title>
        <authorList>
            <person name="Goeker M."/>
        </authorList>
    </citation>
    <scope>NUCLEOTIDE SEQUENCE [LARGE SCALE GENOMIC DNA]</scope>
    <source>
        <strain evidence="8 9">DSM 27163</strain>
    </source>
</reference>
<feature type="domain" description="Glycine zipper 2TM" evidence="7">
    <location>
        <begin position="167"/>
        <end position="208"/>
    </location>
</feature>
<dbReference type="EMBL" id="JACIJH010000002">
    <property type="protein sequence ID" value="MBB5705866.1"/>
    <property type="molecule type" value="Genomic_DNA"/>
</dbReference>
<dbReference type="Proteomes" id="UP000537161">
    <property type="component" value="Unassembled WGS sequence"/>
</dbReference>